<dbReference type="PROSITE" id="PS51257">
    <property type="entry name" value="PROKAR_LIPOPROTEIN"/>
    <property type="match status" value="1"/>
</dbReference>
<dbReference type="EMBL" id="JAFLND010000001">
    <property type="protein sequence ID" value="MBO0330147.1"/>
    <property type="molecule type" value="Genomic_DNA"/>
</dbReference>
<dbReference type="Proteomes" id="UP000664163">
    <property type="component" value="Unassembled WGS sequence"/>
</dbReference>
<keyword evidence="3" id="KW-1185">Reference proteome</keyword>
<name>A0ABS3EWM4_9FLAO</name>
<evidence type="ECO:0000256" key="1">
    <source>
        <dbReference type="SAM" id="SignalP"/>
    </source>
</evidence>
<evidence type="ECO:0000313" key="2">
    <source>
        <dbReference type="EMBL" id="MBO0330147.1"/>
    </source>
</evidence>
<comment type="caution">
    <text evidence="2">The sequence shown here is derived from an EMBL/GenBank/DDBJ whole genome shotgun (WGS) entry which is preliminary data.</text>
</comment>
<organism evidence="2 3">
    <name type="scientific">[Muricauda] lutisoli</name>
    <dbReference type="NCBI Taxonomy" id="2816035"/>
    <lineage>
        <taxon>Bacteria</taxon>
        <taxon>Pseudomonadati</taxon>
        <taxon>Bacteroidota</taxon>
        <taxon>Flavobacteriia</taxon>
        <taxon>Flavobacteriales</taxon>
        <taxon>Flavobacteriaceae</taxon>
        <taxon>Allomuricauda</taxon>
    </lineage>
</organism>
<sequence length="359" mass="39306">MKKLTLAVLALFAFTFFACEVEPAGESLEAVAGKGQIKAKKNDNSIEFDFSEECLKSESILYAGQNIEVGKVTVSESGGNYVITYEITNDDWCITETHLSVVNSPEEFPITNSGNPKNGDFEYSDEFDCEKTVTYEVPAEKGPYIAAHAVVECATSSPETIAANLPETVEFCTVDQGPDAYLNITIAEGSLAGSYGSWCIDNDSPINLDNCYTADVYSLDDELPEDAFEYPENFDLVNWLLNQNIVGELSPSSGEAYTYGDLQFAIWKLLDDIEDEDCEACALGDFTPEHVTELVELAQEYGEGFTPECGDVTGVILISEGVQPLIIPIPLECSPCEETAWADGCDFPGNNWATYFQFD</sequence>
<evidence type="ECO:0000313" key="3">
    <source>
        <dbReference type="Proteomes" id="UP000664163"/>
    </source>
</evidence>
<feature type="chain" id="PRO_5045245177" evidence="1">
    <location>
        <begin position="19"/>
        <end position="359"/>
    </location>
</feature>
<dbReference type="RefSeq" id="WP_207070567.1">
    <property type="nucleotide sequence ID" value="NZ_JAFLND010000001.1"/>
</dbReference>
<keyword evidence="1" id="KW-0732">Signal</keyword>
<reference evidence="2 3" key="1">
    <citation type="submission" date="2021-03" db="EMBL/GenBank/DDBJ databases">
        <title>Muricauda sp. CAU 1631 isolated from Incheon.</title>
        <authorList>
            <person name="Kim W."/>
        </authorList>
    </citation>
    <scope>NUCLEOTIDE SEQUENCE [LARGE SCALE GENOMIC DNA]</scope>
    <source>
        <strain evidence="2 3">CAU 1631</strain>
    </source>
</reference>
<proteinExistence type="predicted"/>
<feature type="signal peptide" evidence="1">
    <location>
        <begin position="1"/>
        <end position="18"/>
    </location>
</feature>
<protein>
    <submittedName>
        <fullName evidence="2">Uncharacterized protein</fullName>
    </submittedName>
</protein>
<accession>A0ABS3EWM4</accession>
<gene>
    <name evidence="2" type="ORF">J0X13_06275</name>
</gene>